<sequence length="245" mass="28205">MGNPSSPWALGPAPNLLMPSQREPTLEEGYLFNYLILPAKSTGLTSKEYEDQLKARGLDHTGERIQRARRLAEDKRNMDHWILPLPYDEDTDAEDDDDDEEREEEERDDDDDVVILGGGAEELRHRRITFDEGILDAWQARNHRDLELQFQLGQRRLDNEQRRLDNEQRRRPEDMRLQAELGRKARSSPSSGSSSGEDEKKRRRHRKGHVQPQGGPAASSSTTPTPTPTRRRRRCRLSPPRSGPL</sequence>
<feature type="region of interest" description="Disordered" evidence="1">
    <location>
        <begin position="159"/>
        <end position="245"/>
    </location>
</feature>
<feature type="region of interest" description="Disordered" evidence="1">
    <location>
        <begin position="1"/>
        <end position="21"/>
    </location>
</feature>
<feature type="compositionally biased region" description="Acidic residues" evidence="1">
    <location>
        <begin position="87"/>
        <end position="111"/>
    </location>
</feature>
<dbReference type="GeneID" id="39594048"/>
<evidence type="ECO:0000313" key="2">
    <source>
        <dbReference type="EMBL" id="RSH79845.1"/>
    </source>
</evidence>
<accession>A0A427XLT8</accession>
<organism evidence="2 3">
    <name type="scientific">Apiotrichum porosum</name>
    <dbReference type="NCBI Taxonomy" id="105984"/>
    <lineage>
        <taxon>Eukaryota</taxon>
        <taxon>Fungi</taxon>
        <taxon>Dikarya</taxon>
        <taxon>Basidiomycota</taxon>
        <taxon>Agaricomycotina</taxon>
        <taxon>Tremellomycetes</taxon>
        <taxon>Trichosporonales</taxon>
        <taxon>Trichosporonaceae</taxon>
        <taxon>Apiotrichum</taxon>
    </lineage>
</organism>
<dbReference type="EMBL" id="RSCE01000009">
    <property type="protein sequence ID" value="RSH79845.1"/>
    <property type="molecule type" value="Genomic_DNA"/>
</dbReference>
<evidence type="ECO:0000313" key="3">
    <source>
        <dbReference type="Proteomes" id="UP000279236"/>
    </source>
</evidence>
<evidence type="ECO:0000256" key="1">
    <source>
        <dbReference type="SAM" id="MobiDB-lite"/>
    </source>
</evidence>
<gene>
    <name evidence="2" type="ORF">EHS24_009505</name>
</gene>
<dbReference type="Proteomes" id="UP000279236">
    <property type="component" value="Unassembled WGS sequence"/>
</dbReference>
<protein>
    <submittedName>
        <fullName evidence="2">Uncharacterized protein</fullName>
    </submittedName>
</protein>
<dbReference type="RefSeq" id="XP_028474954.1">
    <property type="nucleotide sequence ID" value="XM_028624786.1"/>
</dbReference>
<name>A0A427XLT8_9TREE</name>
<feature type="compositionally biased region" description="Basic and acidic residues" evidence="1">
    <location>
        <begin position="159"/>
        <end position="183"/>
    </location>
</feature>
<proteinExistence type="predicted"/>
<feature type="region of interest" description="Disordered" evidence="1">
    <location>
        <begin position="83"/>
        <end position="111"/>
    </location>
</feature>
<dbReference type="AlphaFoldDB" id="A0A427XLT8"/>
<reference evidence="2 3" key="1">
    <citation type="submission" date="2018-11" db="EMBL/GenBank/DDBJ databases">
        <title>Genome sequence of Apiotrichum porosum DSM 27194.</title>
        <authorList>
            <person name="Aliyu H."/>
            <person name="Gorte O."/>
            <person name="Ochsenreither K."/>
        </authorList>
    </citation>
    <scope>NUCLEOTIDE SEQUENCE [LARGE SCALE GENOMIC DNA]</scope>
    <source>
        <strain evidence="2 3">DSM 27194</strain>
    </source>
</reference>
<comment type="caution">
    <text evidence="2">The sequence shown here is derived from an EMBL/GenBank/DDBJ whole genome shotgun (WGS) entry which is preliminary data.</text>
</comment>
<keyword evidence="3" id="KW-1185">Reference proteome</keyword>